<evidence type="ECO:0000313" key="3">
    <source>
        <dbReference type="Proteomes" id="UP001163846"/>
    </source>
</evidence>
<dbReference type="Proteomes" id="UP001163846">
    <property type="component" value="Unassembled WGS sequence"/>
</dbReference>
<proteinExistence type="predicted"/>
<feature type="region of interest" description="Disordered" evidence="1">
    <location>
        <begin position="195"/>
        <end position="256"/>
    </location>
</feature>
<reference evidence="2" key="1">
    <citation type="submission" date="2022-08" db="EMBL/GenBank/DDBJ databases">
        <authorList>
            <consortium name="DOE Joint Genome Institute"/>
            <person name="Min B."/>
            <person name="Riley R."/>
            <person name="Sierra-Patev S."/>
            <person name="Naranjo-Ortiz M."/>
            <person name="Looney B."/>
            <person name="Konkel Z."/>
            <person name="Slot J.C."/>
            <person name="Sakamoto Y."/>
            <person name="Steenwyk J.L."/>
            <person name="Rokas A."/>
            <person name="Carro J."/>
            <person name="Camarero S."/>
            <person name="Ferreira P."/>
            <person name="Molpeceres G."/>
            <person name="Ruiz-Duenas F.J."/>
            <person name="Serrano A."/>
            <person name="Henrissat B."/>
            <person name="Drula E."/>
            <person name="Hughes K.W."/>
            <person name="Mata J.L."/>
            <person name="Ishikawa N.K."/>
            <person name="Vargas-Isla R."/>
            <person name="Ushijima S."/>
            <person name="Smith C.A."/>
            <person name="Ahrendt S."/>
            <person name="Andreopoulos W."/>
            <person name="He G."/>
            <person name="Labutti K."/>
            <person name="Lipzen A."/>
            <person name="Ng V."/>
            <person name="Sandor L."/>
            <person name="Barry K."/>
            <person name="Martinez A.T."/>
            <person name="Xiao Y."/>
            <person name="Gibbons J.G."/>
            <person name="Terashima K."/>
            <person name="Hibbett D.S."/>
            <person name="Grigoriev I.V."/>
        </authorList>
    </citation>
    <scope>NUCLEOTIDE SEQUENCE</scope>
    <source>
        <strain evidence="2">TFB9207</strain>
    </source>
</reference>
<evidence type="ECO:0000313" key="2">
    <source>
        <dbReference type="EMBL" id="KAJ3831176.1"/>
    </source>
</evidence>
<dbReference type="EMBL" id="MU807717">
    <property type="protein sequence ID" value="KAJ3831176.1"/>
    <property type="molecule type" value="Genomic_DNA"/>
</dbReference>
<comment type="caution">
    <text evidence="2">The sequence shown here is derived from an EMBL/GenBank/DDBJ whole genome shotgun (WGS) entry which is preliminary data.</text>
</comment>
<evidence type="ECO:0000256" key="1">
    <source>
        <dbReference type="SAM" id="MobiDB-lite"/>
    </source>
</evidence>
<feature type="compositionally biased region" description="Low complexity" evidence="1">
    <location>
        <begin position="195"/>
        <end position="211"/>
    </location>
</feature>
<name>A0AA38NV35_9AGAR</name>
<dbReference type="AlphaFoldDB" id="A0AA38NV35"/>
<gene>
    <name evidence="2" type="ORF">F5878DRAFT_667832</name>
</gene>
<accession>A0AA38NV35</accession>
<organism evidence="2 3">
    <name type="scientific">Lentinula raphanica</name>
    <dbReference type="NCBI Taxonomy" id="153919"/>
    <lineage>
        <taxon>Eukaryota</taxon>
        <taxon>Fungi</taxon>
        <taxon>Dikarya</taxon>
        <taxon>Basidiomycota</taxon>
        <taxon>Agaricomycotina</taxon>
        <taxon>Agaricomycetes</taxon>
        <taxon>Agaricomycetidae</taxon>
        <taxon>Agaricales</taxon>
        <taxon>Marasmiineae</taxon>
        <taxon>Omphalotaceae</taxon>
        <taxon>Lentinula</taxon>
    </lineage>
</organism>
<sequence>MEVFARLSSTVSLLPDNTSYVKSIRVYNRRNARAYSNSGVRTPMQKCPHQSKANQFTLRGSPARSLSAFATMSQVSPPPPALMSRDLPLLYTVRIILRLRALRTSLGLSACPPRPPVNADENFLGLSIYPGSMTEVTSQDDLHFGSLGRLFFIIETRLNGDVVRKRAVFDIARIPRRILETDQELNELLVSRNNSINASSSSPPRSTAVSADTEAIASASPSNEFPVQDTTLDDEHDASEPHFPSRRVQPSGRAERRHAPYCMSHRLDRSQPSQDAHEHQMSMGITVTILAWTKESYRQTTATLAVGNGHCMTLSLVTRALNELFDGRADSSHLERFVPHKGWLPILLNTPFVVNDGNIISLKPTATVVDNWHIHVAHLY</sequence>
<feature type="compositionally biased region" description="Polar residues" evidence="1">
    <location>
        <begin position="219"/>
        <end position="230"/>
    </location>
</feature>
<protein>
    <submittedName>
        <fullName evidence="2">Uncharacterized protein</fullName>
    </submittedName>
</protein>
<keyword evidence="3" id="KW-1185">Reference proteome</keyword>